<dbReference type="SUPFAM" id="SSF141371">
    <property type="entry name" value="PilZ domain-like"/>
    <property type="match status" value="1"/>
</dbReference>
<feature type="non-terminal residue" evidence="3">
    <location>
        <position position="160"/>
    </location>
</feature>
<sequence>LILAIGLARGLYGLFLQHTTRLEFQALLLNSVWAAFSLLIVLAALAVGRETRQVRNGARIRARVPAVVWLADGRSLRASSHNLSLGGGAFLVERPMDLTLPAAVEIEFDLGDQHLMLPATIGRWESRFLQVGWQVASIADEVGSCRSSSVAPMPGWIGTA</sequence>
<name>A0A060C930_9PROT</name>
<feature type="transmembrane region" description="Helical" evidence="1">
    <location>
        <begin position="24"/>
        <end position="47"/>
    </location>
</feature>
<dbReference type="InterPro" id="IPR009875">
    <property type="entry name" value="PilZ_domain"/>
</dbReference>
<feature type="non-terminal residue" evidence="3">
    <location>
        <position position="1"/>
    </location>
</feature>
<evidence type="ECO:0000313" key="3">
    <source>
        <dbReference type="EMBL" id="AIA91427.1"/>
    </source>
</evidence>
<keyword evidence="1" id="KW-0472">Membrane</keyword>
<reference evidence="3" key="1">
    <citation type="journal article" date="2013" name="Environ. Microbiol.">
        <title>Seasonally variable intestinal metagenomes of the red palm weevil (Rhynchophorus ferrugineus).</title>
        <authorList>
            <person name="Jia S."/>
            <person name="Zhang X."/>
            <person name="Zhang G."/>
            <person name="Yin A."/>
            <person name="Zhang S."/>
            <person name="Li F."/>
            <person name="Wang L."/>
            <person name="Zhao D."/>
            <person name="Yun Q."/>
            <person name="Tala"/>
            <person name="Wang J."/>
            <person name="Sun G."/>
            <person name="Baabdullah M."/>
            <person name="Yu X."/>
            <person name="Hu S."/>
            <person name="Al-Mssallem I.S."/>
            <person name="Yu J."/>
        </authorList>
    </citation>
    <scope>NUCLEOTIDE SEQUENCE</scope>
</reference>
<organism evidence="3">
    <name type="scientific">uncultured Gluconacetobacter sp</name>
    <dbReference type="NCBI Taxonomy" id="254436"/>
    <lineage>
        <taxon>Bacteria</taxon>
        <taxon>Pseudomonadati</taxon>
        <taxon>Pseudomonadota</taxon>
        <taxon>Alphaproteobacteria</taxon>
        <taxon>Acetobacterales</taxon>
        <taxon>Acetobacteraceae</taxon>
        <taxon>Gluconacetobacter</taxon>
        <taxon>environmental samples</taxon>
    </lineage>
</organism>
<dbReference type="GO" id="GO:0035438">
    <property type="term" value="F:cyclic-di-GMP binding"/>
    <property type="evidence" value="ECO:0007669"/>
    <property type="project" value="InterPro"/>
</dbReference>
<proteinExistence type="predicted"/>
<dbReference type="AlphaFoldDB" id="A0A060C930"/>
<accession>A0A060C930</accession>
<feature type="domain" description="PilZ" evidence="2">
    <location>
        <begin position="53"/>
        <end position="123"/>
    </location>
</feature>
<keyword evidence="1" id="KW-1133">Transmembrane helix</keyword>
<protein>
    <submittedName>
        <fullName evidence="3">CAZy families GT2 protein</fullName>
    </submittedName>
</protein>
<dbReference type="Pfam" id="PF07238">
    <property type="entry name" value="PilZ"/>
    <property type="match status" value="1"/>
</dbReference>
<evidence type="ECO:0000259" key="2">
    <source>
        <dbReference type="Pfam" id="PF07238"/>
    </source>
</evidence>
<keyword evidence="1" id="KW-0812">Transmembrane</keyword>
<evidence type="ECO:0000256" key="1">
    <source>
        <dbReference type="SAM" id="Phobius"/>
    </source>
</evidence>
<dbReference type="EMBL" id="KF124112">
    <property type="protein sequence ID" value="AIA91427.1"/>
    <property type="molecule type" value="Genomic_DNA"/>
</dbReference>
<dbReference type="Gene3D" id="2.40.10.220">
    <property type="entry name" value="predicted glycosyltransferase like domains"/>
    <property type="match status" value="1"/>
</dbReference>